<proteinExistence type="predicted"/>
<dbReference type="InterPro" id="IPR024524">
    <property type="entry name" value="DUF3800"/>
</dbReference>
<keyword evidence="4" id="KW-1185">Reference proteome</keyword>
<name>A0A9X3M921_9CORY</name>
<dbReference type="Pfam" id="PF12686">
    <property type="entry name" value="DUF3800"/>
    <property type="match status" value="1"/>
</dbReference>
<protein>
    <submittedName>
        <fullName evidence="1">DUF3800 domain-containing protein</fullName>
    </submittedName>
</protein>
<evidence type="ECO:0000313" key="2">
    <source>
        <dbReference type="EMBL" id="MDV2423444.1"/>
    </source>
</evidence>
<dbReference type="Proteomes" id="UP001185631">
    <property type="component" value="Unassembled WGS sequence"/>
</dbReference>
<evidence type="ECO:0000313" key="4">
    <source>
        <dbReference type="Proteomes" id="UP001185631"/>
    </source>
</evidence>
<reference evidence="2 4" key="2">
    <citation type="submission" date="2023-08" db="EMBL/GenBank/DDBJ databases">
        <title>Genomic characterization of the C. tuberculostearicum species complex, a ubiquitous member of the human skin microbiome.</title>
        <authorList>
            <person name="Ahmed N."/>
            <person name="Deming C."/>
            <person name="Conlan S."/>
            <person name="Segre J."/>
        </authorList>
    </citation>
    <scope>NUCLEOTIDE SEQUENCE [LARGE SCALE GENOMIC DNA]</scope>
    <source>
        <strain evidence="2 4">CTNIH19</strain>
    </source>
</reference>
<dbReference type="EMBL" id="JAKMUU010000001">
    <property type="protein sequence ID" value="MCZ9305903.1"/>
    <property type="molecule type" value="Genomic_DNA"/>
</dbReference>
<organism evidence="1 3">
    <name type="scientific">Corynebacterium curieae</name>
    <dbReference type="NCBI Taxonomy" id="2913500"/>
    <lineage>
        <taxon>Bacteria</taxon>
        <taxon>Bacillati</taxon>
        <taxon>Actinomycetota</taxon>
        <taxon>Actinomycetes</taxon>
        <taxon>Mycobacteriales</taxon>
        <taxon>Corynebacteriaceae</taxon>
        <taxon>Corynebacterium</taxon>
    </lineage>
</organism>
<dbReference type="RefSeq" id="WP_269945172.1">
    <property type="nucleotide sequence ID" value="NZ_JAKMUU010000001.1"/>
</dbReference>
<evidence type="ECO:0000313" key="1">
    <source>
        <dbReference type="EMBL" id="MCZ9305903.1"/>
    </source>
</evidence>
<evidence type="ECO:0000313" key="3">
    <source>
        <dbReference type="Proteomes" id="UP001146430"/>
    </source>
</evidence>
<dbReference type="AlphaFoldDB" id="A0A9X3M921"/>
<reference evidence="1" key="1">
    <citation type="submission" date="2022-02" db="EMBL/GenBank/DDBJ databases">
        <title>Corynebacterium sp. from urogenital microbiome.</title>
        <authorList>
            <person name="Cappelli E.A."/>
            <person name="Ribeiro T.G."/>
            <person name="Peixe L."/>
        </authorList>
    </citation>
    <scope>NUCLEOTIDE SEQUENCE</scope>
    <source>
        <strain evidence="1">C8Ua_181</strain>
    </source>
</reference>
<dbReference type="EMBL" id="JAVBID010000003">
    <property type="protein sequence ID" value="MDV2423444.1"/>
    <property type="molecule type" value="Genomic_DNA"/>
</dbReference>
<accession>A0A9X3M921</accession>
<comment type="caution">
    <text evidence="1">The sequence shown here is derived from an EMBL/GenBank/DDBJ whole genome shotgun (WGS) entry which is preliminary data.</text>
</comment>
<dbReference type="Proteomes" id="UP001146430">
    <property type="component" value="Unassembled WGS sequence"/>
</dbReference>
<gene>
    <name evidence="1" type="ORF">L8V01_00160</name>
    <name evidence="2" type="ORF">RAE13_03310</name>
</gene>
<sequence length="236" mass="26581">MTARKKAYSLPNRVDVSTIYIDESGAKNSRGGFFVVGFVKVREPYVLARAVRHLRQKHRFYGEIHFAQISKNQLPFYFDLVEELTSANVRVGGSVYDSQQSFSDDLATWEQQSLMAAKLIRGNINRGELVNVFLDLVQTPQGKSAAKVVKEQVNRRMGSRSVIEAYDVDSRSTDLIQLADVVASSINYERCHSEGRVTAKARVSSRLRRALDLDAFDDVQAGKVNILTINDKLKYT</sequence>